<dbReference type="AlphaFoldDB" id="A0AAX3YQJ0"/>
<keyword evidence="3" id="KW-0378">Hydrolase</keyword>
<dbReference type="InterPro" id="IPR029058">
    <property type="entry name" value="AB_hydrolase_fold"/>
</dbReference>
<reference evidence="3" key="2">
    <citation type="submission" date="2023-07" db="EMBL/GenBank/DDBJ databases">
        <title>Genomic analysis of Rhodococcus opacus VOC-14 with glycol ethers degradation activity.</title>
        <authorList>
            <person name="Narkevich D.A."/>
            <person name="Hlushen A.M."/>
            <person name="Akhremchuk A.E."/>
            <person name="Sikolenko M.A."/>
            <person name="Valentovich L.N."/>
        </authorList>
    </citation>
    <scope>NUCLEOTIDE SEQUENCE</scope>
    <source>
        <strain evidence="3">VOC-14</strain>
        <plasmid evidence="3">pRho-VOC14-C342</plasmid>
    </source>
</reference>
<evidence type="ECO:0000313" key="5">
    <source>
        <dbReference type="Proteomes" id="UP001231166"/>
    </source>
</evidence>
<keyword evidence="4" id="KW-1185">Reference proteome</keyword>
<evidence type="ECO:0000313" key="3">
    <source>
        <dbReference type="EMBL" id="WLF51356.1"/>
    </source>
</evidence>
<keyword evidence="3" id="KW-0614">Plasmid</keyword>
<dbReference type="Proteomes" id="UP001231166">
    <property type="component" value="Plasmid pRho-VOC14-C342"/>
</dbReference>
<dbReference type="Pfam" id="PF00561">
    <property type="entry name" value="Abhydrolase_1"/>
    <property type="match status" value="1"/>
</dbReference>
<dbReference type="GO" id="GO:0047372">
    <property type="term" value="F:monoacylglycerol lipase activity"/>
    <property type="evidence" value="ECO:0007669"/>
    <property type="project" value="TreeGrafter"/>
</dbReference>
<dbReference type="EMBL" id="CP130954">
    <property type="protein sequence ID" value="WLF51356.1"/>
    <property type="molecule type" value="Genomic_DNA"/>
</dbReference>
<dbReference type="SUPFAM" id="SSF53474">
    <property type="entry name" value="alpha/beta-Hydrolases"/>
    <property type="match status" value="1"/>
</dbReference>
<gene>
    <name evidence="2" type="ORF">O4328_28840</name>
    <name evidence="3" type="ORF">Q5707_37420</name>
</gene>
<dbReference type="GO" id="GO:0016020">
    <property type="term" value="C:membrane"/>
    <property type="evidence" value="ECO:0007669"/>
    <property type="project" value="TreeGrafter"/>
</dbReference>
<dbReference type="PRINTS" id="PR00111">
    <property type="entry name" value="ABHYDROLASE"/>
</dbReference>
<accession>A0AAX3YQJ0</accession>
<evidence type="ECO:0000259" key="1">
    <source>
        <dbReference type="Pfam" id="PF00561"/>
    </source>
</evidence>
<dbReference type="Proteomes" id="UP001066327">
    <property type="component" value="Unassembled WGS sequence"/>
</dbReference>
<name>A0AAX3YQJ0_RHOOP</name>
<geneLocation type="plasmid" evidence="3 5">
    <name>pRho-VOC14-C342</name>
</geneLocation>
<dbReference type="PANTHER" id="PTHR43798:SF33">
    <property type="entry name" value="HYDROLASE, PUTATIVE (AFU_ORTHOLOGUE AFUA_2G14860)-RELATED"/>
    <property type="match status" value="1"/>
</dbReference>
<organism evidence="3 5">
    <name type="scientific">Rhodococcus opacus</name>
    <name type="common">Nocardia opaca</name>
    <dbReference type="NCBI Taxonomy" id="37919"/>
    <lineage>
        <taxon>Bacteria</taxon>
        <taxon>Bacillati</taxon>
        <taxon>Actinomycetota</taxon>
        <taxon>Actinomycetes</taxon>
        <taxon>Mycobacteriales</taxon>
        <taxon>Nocardiaceae</taxon>
        <taxon>Rhodococcus</taxon>
    </lineage>
</organism>
<evidence type="ECO:0000313" key="2">
    <source>
        <dbReference type="EMBL" id="MCZ4587648.1"/>
    </source>
</evidence>
<dbReference type="InterPro" id="IPR050266">
    <property type="entry name" value="AB_hydrolase_sf"/>
</dbReference>
<dbReference type="GO" id="GO:0046464">
    <property type="term" value="P:acylglycerol catabolic process"/>
    <property type="evidence" value="ECO:0007669"/>
    <property type="project" value="TreeGrafter"/>
</dbReference>
<protein>
    <submittedName>
        <fullName evidence="3">Alpha/beta hydrolase</fullName>
    </submittedName>
</protein>
<dbReference type="InterPro" id="IPR000073">
    <property type="entry name" value="AB_hydrolase_1"/>
</dbReference>
<dbReference type="PANTHER" id="PTHR43798">
    <property type="entry name" value="MONOACYLGLYCEROL LIPASE"/>
    <property type="match status" value="1"/>
</dbReference>
<evidence type="ECO:0000313" key="4">
    <source>
        <dbReference type="Proteomes" id="UP001066327"/>
    </source>
</evidence>
<dbReference type="Gene3D" id="3.40.50.1820">
    <property type="entry name" value="alpha/beta hydrolase"/>
    <property type="match status" value="1"/>
</dbReference>
<feature type="domain" description="AB hydrolase-1" evidence="1">
    <location>
        <begin position="27"/>
        <end position="141"/>
    </location>
</feature>
<dbReference type="EMBL" id="JAPWIS010000017">
    <property type="protein sequence ID" value="MCZ4587648.1"/>
    <property type="molecule type" value="Genomic_DNA"/>
</dbReference>
<reference evidence="2" key="1">
    <citation type="submission" date="2022-12" db="EMBL/GenBank/DDBJ databases">
        <authorList>
            <person name="Krivoruchko A.V."/>
            <person name="Elkin A."/>
        </authorList>
    </citation>
    <scope>NUCLEOTIDE SEQUENCE</scope>
    <source>
        <strain evidence="2">IEGM 249</strain>
    </source>
</reference>
<dbReference type="RefSeq" id="WP_269592000.1">
    <property type="nucleotide sequence ID" value="NZ_CP130954.1"/>
</dbReference>
<sequence length="297" mass="32476">MLEKLHIVVGEVRSPVLTNSPSGSDEAVVFVHGNPGSGDDWVPLLEKVAAFARVIAPDMPGFGDTERRTNQDFTVPSQAEHLEGIIDQLGVTRAHLVLHDFGGPWGLAWAAAHPQHVASVTLIDTGINRNSHWHGFARLWRTRVVGELVQLMMSRRVNRAIIGRKNPALPENWLNRIVDHAAPWGTKRAVLQMYRSLDLGVLEGSLTGLLRDLEVPSLVVWGGDDPFIPVEFARRQLASFPGARVDIVPGTGHWPWLDAPDKVTDIVVPFLRAQFDDAPSDAAGVSGRDVPTTTVGH</sequence>
<proteinExistence type="predicted"/>